<evidence type="ECO:0000256" key="1">
    <source>
        <dbReference type="SAM" id="MobiDB-lite"/>
    </source>
</evidence>
<feature type="compositionally biased region" description="Pro residues" evidence="1">
    <location>
        <begin position="1"/>
        <end position="11"/>
    </location>
</feature>
<organism evidence="2 3">
    <name type="scientific">Stephanodiscus triporus</name>
    <dbReference type="NCBI Taxonomy" id="2934178"/>
    <lineage>
        <taxon>Eukaryota</taxon>
        <taxon>Sar</taxon>
        <taxon>Stramenopiles</taxon>
        <taxon>Ochrophyta</taxon>
        <taxon>Bacillariophyta</taxon>
        <taxon>Coscinodiscophyceae</taxon>
        <taxon>Thalassiosirophycidae</taxon>
        <taxon>Stephanodiscales</taxon>
        <taxon>Stephanodiscaceae</taxon>
        <taxon>Stephanodiscus</taxon>
    </lineage>
</organism>
<feature type="compositionally biased region" description="Basic and acidic residues" evidence="1">
    <location>
        <begin position="153"/>
        <end position="169"/>
    </location>
</feature>
<gene>
    <name evidence="2" type="ORF">ACHAW5_007026</name>
</gene>
<evidence type="ECO:0000313" key="3">
    <source>
        <dbReference type="Proteomes" id="UP001530315"/>
    </source>
</evidence>
<reference evidence="2 3" key="1">
    <citation type="submission" date="2024-10" db="EMBL/GenBank/DDBJ databases">
        <title>Updated reference genomes for cyclostephanoid diatoms.</title>
        <authorList>
            <person name="Roberts W.R."/>
            <person name="Alverson A.J."/>
        </authorList>
    </citation>
    <scope>NUCLEOTIDE SEQUENCE [LARGE SCALE GENOMIC DNA]</scope>
    <source>
        <strain evidence="2 3">AJA276-08</strain>
    </source>
</reference>
<dbReference type="AlphaFoldDB" id="A0ABD3NT60"/>
<feature type="region of interest" description="Disordered" evidence="1">
    <location>
        <begin position="153"/>
        <end position="207"/>
    </location>
</feature>
<sequence length="658" mass="72547">MQPAPCLPFPVLPGRQNRGTTASSSSSSSSSTIRIAAETGGDDFSPPSSSSRDISARDEGSDRSSIGRWRGRRRRRRVGPSIVVGDGDGDDDDDDDDDGVFADEGGIDHSVEEEREGGEEDVEASVVGILTTTRSSAMESRCPVFSMTFPRYRIDHPRSSSHGKGESDRRRTRRVKRGIITKLVRPKDDDNGNGNGRSRYGDGSAARENVNNPLGMLSDVIFGVLNPTSANVVRSRRLVESFYRDEMMRGNFRWVSLSSTTGEAADVGVSSKNIDEDFHAAASFWKMASDIVTHLAIESPVWDGHERIWYLAMPETTPSVARNLCENLNWYADYTSKRLADEGKDADLIIRSDLDSRYDDDSIPVVVFSVTFDDGVRQRLGRRQEQRSLLPKPADTERRTKAWVKRLLVQLGICPFTKSEIRSGQGLKDLGVPVANIMYRHSEALGGGSDVYLLMAGKYSGLGLSFFGLIHLSLVLLVHIENKDAWKAISDMVAARPTGVSSILLSAPGFDDCFDLWAGPVFAMLESCVGAIQAEEIVGVVCFHPKYVTPDGQSWPGFGHMHSVPRLKKWYNQYRSVVSSSPQSPPLSDNEIAAGGAWQRRTPHAVINVLRAEQLEAAEGRRSTGELYGRNIRVLVGREEGSVGLEKLFEDLRREQCL</sequence>
<keyword evidence="3" id="KW-1185">Reference proteome</keyword>
<protein>
    <recommendedName>
        <fullName evidence="4">Cyanocobalamin reductase (cyanide-eliminating)</fullName>
    </recommendedName>
</protein>
<evidence type="ECO:0008006" key="4">
    <source>
        <dbReference type="Google" id="ProtNLM"/>
    </source>
</evidence>
<accession>A0ABD3NT60</accession>
<feature type="compositionally biased region" description="Basic residues" evidence="1">
    <location>
        <begin position="170"/>
        <end position="179"/>
    </location>
</feature>
<feature type="compositionally biased region" description="Basic residues" evidence="1">
    <location>
        <begin position="69"/>
        <end position="78"/>
    </location>
</feature>
<feature type="compositionally biased region" description="Acidic residues" evidence="1">
    <location>
        <begin position="113"/>
        <end position="123"/>
    </location>
</feature>
<feature type="compositionally biased region" description="Acidic residues" evidence="1">
    <location>
        <begin position="87"/>
        <end position="101"/>
    </location>
</feature>
<dbReference type="Proteomes" id="UP001530315">
    <property type="component" value="Unassembled WGS sequence"/>
</dbReference>
<comment type="caution">
    <text evidence="2">The sequence shown here is derived from an EMBL/GenBank/DDBJ whole genome shotgun (WGS) entry which is preliminary data.</text>
</comment>
<name>A0ABD3NT60_9STRA</name>
<evidence type="ECO:0000313" key="2">
    <source>
        <dbReference type="EMBL" id="KAL3778571.1"/>
    </source>
</evidence>
<proteinExistence type="predicted"/>
<dbReference type="EMBL" id="JALLAZ020001209">
    <property type="protein sequence ID" value="KAL3778571.1"/>
    <property type="molecule type" value="Genomic_DNA"/>
</dbReference>
<feature type="region of interest" description="Disordered" evidence="1">
    <location>
        <begin position="1"/>
        <end position="123"/>
    </location>
</feature>